<proteinExistence type="predicted"/>
<evidence type="ECO:0000313" key="1">
    <source>
        <dbReference type="EMBL" id="CRK14909.1"/>
    </source>
</evidence>
<feature type="non-terminal residue" evidence="1">
    <location>
        <position position="85"/>
    </location>
</feature>
<dbReference type="Proteomes" id="UP000045706">
    <property type="component" value="Unassembled WGS sequence"/>
</dbReference>
<reference evidence="2" key="1">
    <citation type="submission" date="2015-05" db="EMBL/GenBank/DDBJ databases">
        <authorList>
            <person name="Fogelqvist Johan"/>
        </authorList>
    </citation>
    <scope>NUCLEOTIDE SEQUENCE [LARGE SCALE GENOMIC DNA]</scope>
</reference>
<accession>A0A0G4KYR5</accession>
<gene>
    <name evidence="1" type="ORF">BN1723_017412</name>
</gene>
<dbReference type="EMBL" id="CVQI01005546">
    <property type="protein sequence ID" value="CRK14909.1"/>
    <property type="molecule type" value="Genomic_DNA"/>
</dbReference>
<protein>
    <submittedName>
        <fullName evidence="1">Uncharacterized protein</fullName>
    </submittedName>
</protein>
<organism evidence="1 2">
    <name type="scientific">Verticillium longisporum</name>
    <name type="common">Verticillium dahliae var. longisporum</name>
    <dbReference type="NCBI Taxonomy" id="100787"/>
    <lineage>
        <taxon>Eukaryota</taxon>
        <taxon>Fungi</taxon>
        <taxon>Dikarya</taxon>
        <taxon>Ascomycota</taxon>
        <taxon>Pezizomycotina</taxon>
        <taxon>Sordariomycetes</taxon>
        <taxon>Hypocreomycetidae</taxon>
        <taxon>Glomerellales</taxon>
        <taxon>Plectosphaerellaceae</taxon>
        <taxon>Verticillium</taxon>
    </lineage>
</organism>
<name>A0A0G4KYR5_VERLO</name>
<sequence length="85" mass="9028">MAPGGADKRLEKSYLSSAVDSINPWAANSRSTTPTPKDVPVQQQLVKGTGSVAGDHSTTHLYGCSAKSYPSDCPPLKVLWFHAVD</sequence>
<evidence type="ECO:0000313" key="2">
    <source>
        <dbReference type="Proteomes" id="UP000045706"/>
    </source>
</evidence>
<dbReference type="AlphaFoldDB" id="A0A0G4KYR5"/>